<evidence type="ECO:0000256" key="9">
    <source>
        <dbReference type="PIRSR" id="PIRSR615500-1"/>
    </source>
</evidence>
<dbReference type="AlphaFoldDB" id="A0AAE0A086"/>
<dbReference type="PROSITE" id="PS00138">
    <property type="entry name" value="SUBTILASE_SER"/>
    <property type="match status" value="1"/>
</dbReference>
<keyword evidence="16" id="KW-1185">Reference proteome</keyword>
<protein>
    <submittedName>
        <fullName evidence="15">Uncharacterized protein</fullName>
    </submittedName>
</protein>
<name>A0AAE0A086_9ROSI</name>
<dbReference type="GO" id="GO:0004252">
    <property type="term" value="F:serine-type endopeptidase activity"/>
    <property type="evidence" value="ECO:0007669"/>
    <property type="project" value="UniProtKB-UniRule"/>
</dbReference>
<dbReference type="Pfam" id="PF17766">
    <property type="entry name" value="fn3_6"/>
    <property type="match status" value="1"/>
</dbReference>
<dbReference type="Gene3D" id="2.60.40.2310">
    <property type="match status" value="1"/>
</dbReference>
<evidence type="ECO:0000256" key="7">
    <source>
        <dbReference type="ARBA" id="ARBA00022825"/>
    </source>
</evidence>
<dbReference type="CDD" id="cd04852">
    <property type="entry name" value="Peptidases_S8_3"/>
    <property type="match status" value="1"/>
</dbReference>
<dbReference type="InterPro" id="IPR041469">
    <property type="entry name" value="Subtilisin-like_FN3"/>
</dbReference>
<dbReference type="InterPro" id="IPR010259">
    <property type="entry name" value="S8pro/Inhibitor_I9"/>
</dbReference>
<gene>
    <name evidence="15" type="ORF">Dsin_027083</name>
</gene>
<dbReference type="GO" id="GO:0005576">
    <property type="term" value="C:extracellular region"/>
    <property type="evidence" value="ECO:0007669"/>
    <property type="project" value="UniProtKB-SubCell"/>
</dbReference>
<sequence length="760" mass="82497">MANFLPFKFLLSLFLLVWTATSSSVSGDRKTYIIHMDKSAMPAPFSTHHDWYMSTLSSLSSPNGVAPTHLYTYTHVMDGFSAVLSQAHLDQIRNIPGHLAAYPDTIGHLHTTHTPKFLGLKKRAGIWPAAGFGNDIIIGVIDTGIWPESESFKDDNMPPVPARWRGMCEVGTEFNTSHCNKKLIGARSFSKGLKQRGFNISKTDDYDSPRDFFGHGTHTSSTAAGSRVQHADYFGYAEGTAIGIAPMARIAMYKVLFFTDDFESAATDVLAGMDQAIEDGVDVMSLSLGFPETVFDGNPIAIGAFAALKKGIFVSCSAGNSGPNAYTILNGAPWITTIGAGTVDRDYAAHITLGDNELILTGRSVYPENLFVSEVPIYFGHGNQSKELCEPFSLDPKDVAGKYIFCTQQSDAYEIFRTGAAGAIFSSDAGQFLQPTDFNLPFVTINLTDGELVKNYIINTKNATVSVKFQITVLGTKPAPQVAFFSSRGPARQSPYILKPDILAPGVDILASWIPNRGWQPIRDQYLLSDYAIISGTSMSCPHVAGIAALLKAVHRDWSSAAIRSAMMTTANIYDNANGIIVDMDIGAAGTPLDFGAGHVNPNKAMDPGLVYDIEVEDYINYLCGLNYTSNQIRILTGTSNFTCEHANLDLNYPSFIVILNNTNTTSFNFERVLTNVADGSSVYRAMVDAPKGMKVVLQPATLSFAGKYSKAEFNMTVSISLGTNAIPQDDYIGNFGFLSWYEVNGKHVVRSPIVSAFAP</sequence>
<dbReference type="InterPro" id="IPR037045">
    <property type="entry name" value="S8pro/Inhibitor_I9_sf"/>
</dbReference>
<dbReference type="InterPro" id="IPR015500">
    <property type="entry name" value="Peptidase_S8_subtilisin-rel"/>
</dbReference>
<dbReference type="Gene3D" id="3.50.30.30">
    <property type="match status" value="1"/>
</dbReference>
<dbReference type="PROSITE" id="PS51892">
    <property type="entry name" value="SUBTILASE"/>
    <property type="match status" value="1"/>
</dbReference>
<feature type="domain" description="Subtilisin-like protease fibronectin type-III" evidence="14">
    <location>
        <begin position="650"/>
        <end position="755"/>
    </location>
</feature>
<evidence type="ECO:0000256" key="3">
    <source>
        <dbReference type="ARBA" id="ARBA00022525"/>
    </source>
</evidence>
<evidence type="ECO:0000256" key="11">
    <source>
        <dbReference type="SAM" id="SignalP"/>
    </source>
</evidence>
<dbReference type="InterPro" id="IPR045051">
    <property type="entry name" value="SBT"/>
</dbReference>
<feature type="active site" description="Charge relay system" evidence="9 10">
    <location>
        <position position="215"/>
    </location>
</feature>
<keyword evidence="7 10" id="KW-0720">Serine protease</keyword>
<dbReference type="GO" id="GO:0006508">
    <property type="term" value="P:proteolysis"/>
    <property type="evidence" value="ECO:0007669"/>
    <property type="project" value="UniProtKB-KW"/>
</dbReference>
<dbReference type="CDD" id="cd02120">
    <property type="entry name" value="PA_subtilisin_like"/>
    <property type="match status" value="1"/>
</dbReference>
<organism evidence="15 16">
    <name type="scientific">Dipteronia sinensis</name>
    <dbReference type="NCBI Taxonomy" id="43782"/>
    <lineage>
        <taxon>Eukaryota</taxon>
        <taxon>Viridiplantae</taxon>
        <taxon>Streptophyta</taxon>
        <taxon>Embryophyta</taxon>
        <taxon>Tracheophyta</taxon>
        <taxon>Spermatophyta</taxon>
        <taxon>Magnoliopsida</taxon>
        <taxon>eudicotyledons</taxon>
        <taxon>Gunneridae</taxon>
        <taxon>Pentapetalae</taxon>
        <taxon>rosids</taxon>
        <taxon>malvids</taxon>
        <taxon>Sapindales</taxon>
        <taxon>Sapindaceae</taxon>
        <taxon>Hippocastanoideae</taxon>
        <taxon>Acereae</taxon>
        <taxon>Dipteronia</taxon>
    </lineage>
</organism>
<dbReference type="PANTHER" id="PTHR10795">
    <property type="entry name" value="PROPROTEIN CONVERTASE SUBTILISIN/KEXIN"/>
    <property type="match status" value="1"/>
</dbReference>
<evidence type="ECO:0000256" key="6">
    <source>
        <dbReference type="ARBA" id="ARBA00022801"/>
    </source>
</evidence>
<dbReference type="Proteomes" id="UP001281410">
    <property type="component" value="Unassembled WGS sequence"/>
</dbReference>
<dbReference type="InterPro" id="IPR034197">
    <property type="entry name" value="Peptidases_S8_3"/>
</dbReference>
<evidence type="ECO:0000256" key="2">
    <source>
        <dbReference type="ARBA" id="ARBA00011073"/>
    </source>
</evidence>
<dbReference type="Pfam" id="PF00082">
    <property type="entry name" value="Peptidase_S8"/>
    <property type="match status" value="1"/>
</dbReference>
<dbReference type="InterPro" id="IPR036852">
    <property type="entry name" value="Peptidase_S8/S53_dom_sf"/>
</dbReference>
<feature type="domain" description="Inhibitor I9" evidence="13">
    <location>
        <begin position="31"/>
        <end position="110"/>
    </location>
</feature>
<feature type="active site" description="Charge relay system" evidence="9 10">
    <location>
        <position position="142"/>
    </location>
</feature>
<comment type="caution">
    <text evidence="15">The sequence shown here is derived from an EMBL/GenBank/DDBJ whole genome shotgun (WGS) entry which is preliminary data.</text>
</comment>
<comment type="similarity">
    <text evidence="2 10">Belongs to the peptidase S8 family.</text>
</comment>
<comment type="subcellular location">
    <subcellularLocation>
        <location evidence="1">Secreted</location>
    </subcellularLocation>
</comment>
<dbReference type="Pfam" id="PF05922">
    <property type="entry name" value="Inhibitor_I9"/>
    <property type="match status" value="1"/>
</dbReference>
<dbReference type="Gene3D" id="3.40.50.200">
    <property type="entry name" value="Peptidase S8/S53 domain"/>
    <property type="match status" value="1"/>
</dbReference>
<feature type="signal peptide" evidence="11">
    <location>
        <begin position="1"/>
        <end position="22"/>
    </location>
</feature>
<dbReference type="EMBL" id="JANJYJ010000008">
    <property type="protein sequence ID" value="KAK3195773.1"/>
    <property type="molecule type" value="Genomic_DNA"/>
</dbReference>
<evidence type="ECO:0000259" key="12">
    <source>
        <dbReference type="Pfam" id="PF00082"/>
    </source>
</evidence>
<keyword evidence="8" id="KW-0325">Glycoprotein</keyword>
<evidence type="ECO:0000256" key="4">
    <source>
        <dbReference type="ARBA" id="ARBA00022670"/>
    </source>
</evidence>
<accession>A0AAE0A086</accession>
<dbReference type="FunFam" id="3.30.70.80:FF:000003">
    <property type="entry name" value="Subtilisin-like protease SBT1.9"/>
    <property type="match status" value="1"/>
</dbReference>
<evidence type="ECO:0000313" key="16">
    <source>
        <dbReference type="Proteomes" id="UP001281410"/>
    </source>
</evidence>
<keyword evidence="6 10" id="KW-0378">Hydrolase</keyword>
<dbReference type="InterPro" id="IPR000209">
    <property type="entry name" value="Peptidase_S8/S53_dom"/>
</dbReference>
<evidence type="ECO:0000259" key="13">
    <source>
        <dbReference type="Pfam" id="PF05922"/>
    </source>
</evidence>
<feature type="active site" description="Charge relay system" evidence="9 10">
    <location>
        <position position="538"/>
    </location>
</feature>
<evidence type="ECO:0000256" key="8">
    <source>
        <dbReference type="ARBA" id="ARBA00023180"/>
    </source>
</evidence>
<evidence type="ECO:0000259" key="14">
    <source>
        <dbReference type="Pfam" id="PF17766"/>
    </source>
</evidence>
<keyword evidence="3" id="KW-0964">Secreted</keyword>
<feature type="chain" id="PRO_5042152601" evidence="11">
    <location>
        <begin position="23"/>
        <end position="760"/>
    </location>
</feature>
<evidence type="ECO:0000256" key="1">
    <source>
        <dbReference type="ARBA" id="ARBA00004613"/>
    </source>
</evidence>
<dbReference type="Gene3D" id="3.30.70.80">
    <property type="entry name" value="Peptidase S8 propeptide/proteinase inhibitor I9"/>
    <property type="match status" value="1"/>
</dbReference>
<evidence type="ECO:0000256" key="10">
    <source>
        <dbReference type="PROSITE-ProRule" id="PRU01240"/>
    </source>
</evidence>
<feature type="domain" description="Peptidase S8/S53" evidence="12">
    <location>
        <begin position="133"/>
        <end position="577"/>
    </location>
</feature>
<evidence type="ECO:0000313" key="15">
    <source>
        <dbReference type="EMBL" id="KAK3195773.1"/>
    </source>
</evidence>
<dbReference type="FunFam" id="3.40.50.200:FF:000006">
    <property type="entry name" value="Subtilisin-like protease SBT1.5"/>
    <property type="match status" value="1"/>
</dbReference>
<keyword evidence="4 10" id="KW-0645">Protease</keyword>
<proteinExistence type="inferred from homology"/>
<dbReference type="InterPro" id="IPR023828">
    <property type="entry name" value="Peptidase_S8_Ser-AS"/>
</dbReference>
<reference evidence="15" key="1">
    <citation type="journal article" date="2023" name="Plant J.">
        <title>Genome sequences and population genomics provide insights into the demographic history, inbreeding, and mutation load of two 'living fossil' tree species of Dipteronia.</title>
        <authorList>
            <person name="Feng Y."/>
            <person name="Comes H.P."/>
            <person name="Chen J."/>
            <person name="Zhu S."/>
            <person name="Lu R."/>
            <person name="Zhang X."/>
            <person name="Li P."/>
            <person name="Qiu J."/>
            <person name="Olsen K.M."/>
            <person name="Qiu Y."/>
        </authorList>
    </citation>
    <scope>NUCLEOTIDE SEQUENCE</scope>
    <source>
        <tissue evidence="15">Leaf</tissue>
    </source>
</reference>
<keyword evidence="5 11" id="KW-0732">Signal</keyword>
<evidence type="ECO:0000256" key="5">
    <source>
        <dbReference type="ARBA" id="ARBA00022729"/>
    </source>
</evidence>
<dbReference type="SUPFAM" id="SSF52743">
    <property type="entry name" value="Subtilisin-like"/>
    <property type="match status" value="1"/>
</dbReference>
<dbReference type="PRINTS" id="PR00723">
    <property type="entry name" value="SUBTILISIN"/>
</dbReference>